<dbReference type="GO" id="GO:0001227">
    <property type="term" value="F:DNA-binding transcription repressor activity, RNA polymerase II-specific"/>
    <property type="evidence" value="ECO:0007669"/>
    <property type="project" value="TreeGrafter"/>
</dbReference>
<accession>A0A7L4DJH6</accession>
<evidence type="ECO:0000256" key="8">
    <source>
        <dbReference type="ARBA" id="ARBA00023163"/>
    </source>
</evidence>
<dbReference type="GO" id="GO:0001817">
    <property type="term" value="P:regulation of cytokine production"/>
    <property type="evidence" value="ECO:0007669"/>
    <property type="project" value="TreeGrafter"/>
</dbReference>
<evidence type="ECO:0000256" key="1">
    <source>
        <dbReference type="ARBA" id="ARBA00004123"/>
    </source>
</evidence>
<keyword evidence="13" id="KW-1185">Reference proteome</keyword>
<dbReference type="GO" id="GO:0032502">
    <property type="term" value="P:developmental process"/>
    <property type="evidence" value="ECO:0007669"/>
    <property type="project" value="UniProtKB-ARBA"/>
</dbReference>
<keyword evidence="7" id="KW-0238">DNA-binding</keyword>
<dbReference type="PANTHER" id="PTHR24399">
    <property type="entry name" value="ZINC FINGER AND BTB DOMAIN-CONTAINING"/>
    <property type="match status" value="1"/>
</dbReference>
<dbReference type="InterPro" id="IPR036236">
    <property type="entry name" value="Znf_C2H2_sf"/>
</dbReference>
<dbReference type="InterPro" id="IPR013087">
    <property type="entry name" value="Znf_C2H2_type"/>
</dbReference>
<dbReference type="OrthoDB" id="6077919at2759"/>
<keyword evidence="8" id="KW-0804">Transcription</keyword>
<feature type="non-terminal residue" evidence="12">
    <location>
        <position position="1"/>
    </location>
</feature>
<evidence type="ECO:0000256" key="9">
    <source>
        <dbReference type="ARBA" id="ARBA00023242"/>
    </source>
</evidence>
<keyword evidence="6" id="KW-0805">Transcription regulation</keyword>
<evidence type="ECO:0000256" key="10">
    <source>
        <dbReference type="PROSITE-ProRule" id="PRU00042"/>
    </source>
</evidence>
<evidence type="ECO:0000313" key="12">
    <source>
        <dbReference type="EMBL" id="NXW62027.1"/>
    </source>
</evidence>
<feature type="domain" description="C2H2-type" evidence="11">
    <location>
        <begin position="27"/>
        <end position="54"/>
    </location>
</feature>
<dbReference type="AlphaFoldDB" id="A0A7L4DJH6"/>
<dbReference type="FunFam" id="3.30.160.60:FF:000202">
    <property type="entry name" value="Zinc finger protein 574"/>
    <property type="match status" value="1"/>
</dbReference>
<comment type="subcellular location">
    <subcellularLocation>
        <location evidence="1">Nucleus</location>
    </subcellularLocation>
</comment>
<proteinExistence type="predicted"/>
<evidence type="ECO:0000256" key="6">
    <source>
        <dbReference type="ARBA" id="ARBA00023015"/>
    </source>
</evidence>
<dbReference type="PROSITE" id="PS00028">
    <property type="entry name" value="ZINC_FINGER_C2H2_1"/>
    <property type="match status" value="2"/>
</dbReference>
<evidence type="ECO:0000256" key="7">
    <source>
        <dbReference type="ARBA" id="ARBA00023125"/>
    </source>
</evidence>
<sequence>CTECGQSFSQSRQLVDHWRVHTGERPFVCTECGKSFITNYQLTRHRRVHTGEKPCGLYCKSFRD</sequence>
<dbReference type="Proteomes" id="UP000541249">
    <property type="component" value="Unassembled WGS sequence"/>
</dbReference>
<dbReference type="GO" id="GO:0008270">
    <property type="term" value="F:zinc ion binding"/>
    <property type="evidence" value="ECO:0007669"/>
    <property type="project" value="UniProtKB-KW"/>
</dbReference>
<keyword evidence="4 10" id="KW-0863">Zinc-finger</keyword>
<feature type="domain" description="C2H2-type" evidence="11">
    <location>
        <begin position="1"/>
        <end position="26"/>
    </location>
</feature>
<dbReference type="Gene3D" id="3.30.160.60">
    <property type="entry name" value="Classic Zinc Finger"/>
    <property type="match status" value="2"/>
</dbReference>
<dbReference type="PANTHER" id="PTHR24399:SF23">
    <property type="entry name" value="C2H2-TYPE DOMAIN-CONTAINING PROTEIN"/>
    <property type="match status" value="1"/>
</dbReference>
<gene>
    <name evidence="12" type="primary">Zo20</name>
    <name evidence="12" type="ORF">EURGUL_R14854</name>
</gene>
<evidence type="ECO:0000313" key="13">
    <source>
        <dbReference type="Proteomes" id="UP000541249"/>
    </source>
</evidence>
<evidence type="ECO:0000256" key="4">
    <source>
        <dbReference type="ARBA" id="ARBA00022771"/>
    </source>
</evidence>
<evidence type="ECO:0000256" key="2">
    <source>
        <dbReference type="ARBA" id="ARBA00022723"/>
    </source>
</evidence>
<evidence type="ECO:0000259" key="11">
    <source>
        <dbReference type="PROSITE" id="PS50157"/>
    </source>
</evidence>
<keyword evidence="2" id="KW-0479">Metal-binding</keyword>
<keyword evidence="3" id="KW-0677">Repeat</keyword>
<dbReference type="FunFam" id="3.30.160.60:FF:001450">
    <property type="entry name" value="zinc finger protein 774"/>
    <property type="match status" value="1"/>
</dbReference>
<dbReference type="GO" id="GO:0000978">
    <property type="term" value="F:RNA polymerase II cis-regulatory region sequence-specific DNA binding"/>
    <property type="evidence" value="ECO:0007669"/>
    <property type="project" value="TreeGrafter"/>
</dbReference>
<dbReference type="PROSITE" id="PS50157">
    <property type="entry name" value="ZINC_FINGER_C2H2_2"/>
    <property type="match status" value="2"/>
</dbReference>
<keyword evidence="9" id="KW-0539">Nucleus</keyword>
<dbReference type="GO" id="GO:0002682">
    <property type="term" value="P:regulation of immune system process"/>
    <property type="evidence" value="ECO:0007669"/>
    <property type="project" value="TreeGrafter"/>
</dbReference>
<evidence type="ECO:0000256" key="3">
    <source>
        <dbReference type="ARBA" id="ARBA00022737"/>
    </source>
</evidence>
<dbReference type="EMBL" id="VZZY01017143">
    <property type="protein sequence ID" value="NXW62027.1"/>
    <property type="molecule type" value="Genomic_DNA"/>
</dbReference>
<feature type="non-terminal residue" evidence="12">
    <location>
        <position position="64"/>
    </location>
</feature>
<protein>
    <submittedName>
        <fullName evidence="12">ZO20 protein</fullName>
    </submittedName>
</protein>
<dbReference type="SMART" id="SM00355">
    <property type="entry name" value="ZnF_C2H2"/>
    <property type="match status" value="2"/>
</dbReference>
<dbReference type="SUPFAM" id="SSF57667">
    <property type="entry name" value="beta-beta-alpha zinc fingers"/>
    <property type="match status" value="1"/>
</dbReference>
<comment type="caution">
    <text evidence="12">The sequence shown here is derived from an EMBL/GenBank/DDBJ whole genome shotgun (WGS) entry which is preliminary data.</text>
</comment>
<name>A0A7L4DJH6_9AVES</name>
<keyword evidence="5" id="KW-0862">Zinc</keyword>
<evidence type="ECO:0000256" key="5">
    <source>
        <dbReference type="ARBA" id="ARBA00022833"/>
    </source>
</evidence>
<dbReference type="GO" id="GO:0005654">
    <property type="term" value="C:nucleoplasm"/>
    <property type="evidence" value="ECO:0007669"/>
    <property type="project" value="TreeGrafter"/>
</dbReference>
<organism evidence="12 13">
    <name type="scientific">Eurystomus gularis</name>
    <dbReference type="NCBI Taxonomy" id="325343"/>
    <lineage>
        <taxon>Eukaryota</taxon>
        <taxon>Metazoa</taxon>
        <taxon>Chordata</taxon>
        <taxon>Craniata</taxon>
        <taxon>Vertebrata</taxon>
        <taxon>Euteleostomi</taxon>
        <taxon>Archelosauria</taxon>
        <taxon>Archosauria</taxon>
        <taxon>Dinosauria</taxon>
        <taxon>Saurischia</taxon>
        <taxon>Theropoda</taxon>
        <taxon>Coelurosauria</taxon>
        <taxon>Aves</taxon>
        <taxon>Neognathae</taxon>
        <taxon>Neoaves</taxon>
        <taxon>Telluraves</taxon>
        <taxon>Coraciimorphae</taxon>
        <taxon>Coraciiformes</taxon>
        <taxon>Coraciidae</taxon>
        <taxon>Eurystomus</taxon>
    </lineage>
</organism>
<reference evidence="12 13" key="1">
    <citation type="submission" date="2019-09" db="EMBL/GenBank/DDBJ databases">
        <title>Bird 10,000 Genomes (B10K) Project - Family phase.</title>
        <authorList>
            <person name="Zhang G."/>
        </authorList>
    </citation>
    <scope>NUCLEOTIDE SEQUENCE [LARGE SCALE GENOMIC DNA]</scope>
    <source>
        <strain evidence="12">B10K-DU-002-51</strain>
        <tissue evidence="12">Muscle</tissue>
    </source>
</reference>
<dbReference type="Pfam" id="PF00096">
    <property type="entry name" value="zf-C2H2"/>
    <property type="match status" value="2"/>
</dbReference>